<keyword evidence="5 7" id="KW-0648">Protein biosynthesis</keyword>
<dbReference type="CDD" id="cd00777">
    <property type="entry name" value="AspRS_core"/>
    <property type="match status" value="1"/>
</dbReference>
<dbReference type="InterPro" id="IPR004115">
    <property type="entry name" value="GAD-like_sf"/>
</dbReference>
<evidence type="ECO:0000256" key="6">
    <source>
        <dbReference type="ARBA" id="ARBA00023146"/>
    </source>
</evidence>
<dbReference type="InterPro" id="IPR004364">
    <property type="entry name" value="Aa-tRNA-synt_II"/>
</dbReference>
<evidence type="ECO:0000256" key="2">
    <source>
        <dbReference type="ARBA" id="ARBA00022598"/>
    </source>
</evidence>
<dbReference type="CDD" id="cd04317">
    <property type="entry name" value="EcAspRS_like_N"/>
    <property type="match status" value="1"/>
</dbReference>
<comment type="caution">
    <text evidence="7">Lacks conserved residue(s) required for the propagation of feature annotation.</text>
</comment>
<dbReference type="GO" id="GO:0004815">
    <property type="term" value="F:aspartate-tRNA ligase activity"/>
    <property type="evidence" value="ECO:0007669"/>
    <property type="project" value="UniProtKB-UniRule"/>
</dbReference>
<dbReference type="Gene3D" id="3.30.1360.30">
    <property type="entry name" value="GAD-like domain"/>
    <property type="match status" value="1"/>
</dbReference>
<dbReference type="PANTHER" id="PTHR22594:SF5">
    <property type="entry name" value="ASPARTATE--TRNA LIGASE, MITOCHONDRIAL"/>
    <property type="match status" value="1"/>
</dbReference>
<evidence type="ECO:0000259" key="8">
    <source>
        <dbReference type="PROSITE" id="PS50862"/>
    </source>
</evidence>
<dbReference type="InterPro" id="IPR002312">
    <property type="entry name" value="Asp/Asn-tRNA-synth_IIb"/>
</dbReference>
<evidence type="ECO:0000313" key="10">
    <source>
        <dbReference type="Proteomes" id="UP000177947"/>
    </source>
</evidence>
<dbReference type="Proteomes" id="UP000177947">
    <property type="component" value="Unassembled WGS sequence"/>
</dbReference>
<keyword evidence="6 7" id="KW-0030">Aminoacyl-tRNA synthetase</keyword>
<dbReference type="Pfam" id="PF01336">
    <property type="entry name" value="tRNA_anti-codon"/>
    <property type="match status" value="1"/>
</dbReference>
<comment type="subcellular location">
    <subcellularLocation>
        <location evidence="7">Cytoplasm</location>
    </subcellularLocation>
</comment>
<feature type="binding site" evidence="7">
    <location>
        <position position="174"/>
    </location>
    <ligand>
        <name>L-aspartate</name>
        <dbReference type="ChEBI" id="CHEBI:29991"/>
    </ligand>
</feature>
<feature type="binding site" evidence="7">
    <location>
        <begin position="412"/>
        <end position="415"/>
    </location>
    <ligand>
        <name>ATP</name>
        <dbReference type="ChEBI" id="CHEBI:30616"/>
    </ligand>
</feature>
<feature type="region of interest" description="Aspartate" evidence="7">
    <location>
        <begin position="198"/>
        <end position="201"/>
    </location>
</feature>
<dbReference type="InterPro" id="IPR047090">
    <property type="entry name" value="AspRS_core"/>
</dbReference>
<comment type="subunit">
    <text evidence="7">Homodimer.</text>
</comment>
<dbReference type="Gene3D" id="3.30.930.10">
    <property type="entry name" value="Bira Bifunctional Protein, Domain 2"/>
    <property type="match status" value="2"/>
</dbReference>
<dbReference type="NCBIfam" id="TIGR00459">
    <property type="entry name" value="aspS_bact"/>
    <property type="match status" value="1"/>
</dbReference>
<keyword evidence="4 7" id="KW-0067">ATP-binding</keyword>
<comment type="caution">
    <text evidence="9">The sequence shown here is derived from an EMBL/GenBank/DDBJ whole genome shotgun (WGS) entry which is preliminary data.</text>
</comment>
<dbReference type="GO" id="GO:0005524">
    <property type="term" value="F:ATP binding"/>
    <property type="evidence" value="ECO:0007669"/>
    <property type="project" value="UniProtKB-UniRule"/>
</dbReference>
<dbReference type="HAMAP" id="MF_00044">
    <property type="entry name" value="Asp_tRNA_synth_type1"/>
    <property type="match status" value="1"/>
</dbReference>
<dbReference type="SUPFAM" id="SSF50249">
    <property type="entry name" value="Nucleic acid-binding proteins"/>
    <property type="match status" value="1"/>
</dbReference>
<dbReference type="GO" id="GO:0006422">
    <property type="term" value="P:aspartyl-tRNA aminoacylation"/>
    <property type="evidence" value="ECO:0007669"/>
    <property type="project" value="UniProtKB-UniRule"/>
</dbReference>
<dbReference type="PROSITE" id="PS50862">
    <property type="entry name" value="AA_TRNA_LIGASE_II"/>
    <property type="match status" value="1"/>
</dbReference>
<dbReference type="Gene3D" id="2.40.50.140">
    <property type="entry name" value="Nucleic acid-binding proteins"/>
    <property type="match status" value="1"/>
</dbReference>
<evidence type="ECO:0000313" key="9">
    <source>
        <dbReference type="EMBL" id="OGD38609.1"/>
    </source>
</evidence>
<evidence type="ECO:0000256" key="3">
    <source>
        <dbReference type="ARBA" id="ARBA00022741"/>
    </source>
</evidence>
<dbReference type="InterPro" id="IPR047089">
    <property type="entry name" value="Asp-tRNA-ligase_1_N"/>
</dbReference>
<evidence type="ECO:0000256" key="1">
    <source>
        <dbReference type="ARBA" id="ARBA00006303"/>
    </source>
</evidence>
<comment type="similarity">
    <text evidence="1 7">Belongs to the class-II aminoacyl-tRNA synthetase family. Type 1 subfamily.</text>
</comment>
<comment type="catalytic activity">
    <reaction evidence="7">
        <text>tRNA(Asx) + L-aspartate + ATP = L-aspartyl-tRNA(Asx) + AMP + diphosphate</text>
        <dbReference type="Rhea" id="RHEA:18349"/>
        <dbReference type="Rhea" id="RHEA-COMP:9710"/>
        <dbReference type="Rhea" id="RHEA-COMP:9711"/>
        <dbReference type="ChEBI" id="CHEBI:29991"/>
        <dbReference type="ChEBI" id="CHEBI:30616"/>
        <dbReference type="ChEBI" id="CHEBI:33019"/>
        <dbReference type="ChEBI" id="CHEBI:78442"/>
        <dbReference type="ChEBI" id="CHEBI:78516"/>
        <dbReference type="ChEBI" id="CHEBI:456215"/>
        <dbReference type="EC" id="6.1.1.23"/>
    </reaction>
</comment>
<dbReference type="PANTHER" id="PTHR22594">
    <property type="entry name" value="ASPARTYL/LYSYL-TRNA SYNTHETASE"/>
    <property type="match status" value="1"/>
</dbReference>
<accession>A0A1F5C6X3</accession>
<evidence type="ECO:0000256" key="4">
    <source>
        <dbReference type="ARBA" id="ARBA00022840"/>
    </source>
</evidence>
<feature type="domain" description="Aminoacyl-transfer RNA synthetases class-II family profile" evidence="8">
    <location>
        <begin position="143"/>
        <end position="450"/>
    </location>
</feature>
<keyword evidence="7" id="KW-0963">Cytoplasm</keyword>
<feature type="binding site" evidence="7">
    <location>
        <position position="326"/>
    </location>
    <ligand>
        <name>L-aspartate</name>
        <dbReference type="ChEBI" id="CHEBI:29991"/>
    </ligand>
</feature>
<gene>
    <name evidence="7" type="primary">aspS</name>
    <name evidence="9" type="ORF">A2907_00760</name>
</gene>
<dbReference type="SUPFAM" id="SSF55681">
    <property type="entry name" value="Class II aaRS and biotin synthetases"/>
    <property type="match status" value="1"/>
</dbReference>
<feature type="binding site" evidence="7">
    <location>
        <position position="229"/>
    </location>
    <ligand>
        <name>ATP</name>
        <dbReference type="ChEBI" id="CHEBI:30616"/>
    </ligand>
</feature>
<dbReference type="InterPro" id="IPR004365">
    <property type="entry name" value="NA-bd_OB_tRNA"/>
</dbReference>
<evidence type="ECO:0000256" key="5">
    <source>
        <dbReference type="ARBA" id="ARBA00022917"/>
    </source>
</evidence>
<keyword evidence="3 7" id="KW-0547">Nucleotide-binding</keyword>
<reference evidence="9 10" key="1">
    <citation type="journal article" date="2016" name="Nat. Commun.">
        <title>Thousands of microbial genomes shed light on interconnected biogeochemical processes in an aquifer system.</title>
        <authorList>
            <person name="Anantharaman K."/>
            <person name="Brown C.T."/>
            <person name="Hug L.A."/>
            <person name="Sharon I."/>
            <person name="Castelle C.J."/>
            <person name="Probst A.J."/>
            <person name="Thomas B.C."/>
            <person name="Singh A."/>
            <person name="Wilkins M.J."/>
            <person name="Karaoz U."/>
            <person name="Brodie E.L."/>
            <person name="Williams K.H."/>
            <person name="Hubbard S.S."/>
            <person name="Banfield J.F."/>
        </authorList>
    </citation>
    <scope>NUCLEOTIDE SEQUENCE [LARGE SCALE GENOMIC DNA]</scope>
</reference>
<dbReference type="InterPro" id="IPR045864">
    <property type="entry name" value="aa-tRNA-synth_II/BPL/LPL"/>
</dbReference>
<dbReference type="EMBL" id="MEYQ01000039">
    <property type="protein sequence ID" value="OGD38609.1"/>
    <property type="molecule type" value="Genomic_DNA"/>
</dbReference>
<feature type="binding site" evidence="7">
    <location>
        <position position="367"/>
    </location>
    <ligand>
        <name>L-aspartate</name>
        <dbReference type="ChEBI" id="CHEBI:29991"/>
    </ligand>
</feature>
<organism evidence="9 10">
    <name type="scientific">Candidatus Azambacteria bacterium RIFCSPLOWO2_01_FULL_37_9</name>
    <dbReference type="NCBI Taxonomy" id="1797297"/>
    <lineage>
        <taxon>Bacteria</taxon>
        <taxon>Candidatus Azamiibacteriota</taxon>
    </lineage>
</organism>
<comment type="function">
    <text evidence="7">Aspartyl-tRNA synthetase with relaxed tRNA specificity since it is able to aspartylate not only its cognate tRNA(Asp) but also tRNA(Asn). Reaction proceeds in two steps: L-aspartate is first activated by ATP to form Asp-AMP and then transferred to the acceptor end of tRNA(Asp/Asn).</text>
</comment>
<feature type="binding site" evidence="7">
    <location>
        <position position="220"/>
    </location>
    <ligand>
        <name>L-aspartate</name>
        <dbReference type="ChEBI" id="CHEBI:29991"/>
    </ligand>
</feature>
<dbReference type="GO" id="GO:0003676">
    <property type="term" value="F:nucleic acid binding"/>
    <property type="evidence" value="ECO:0007669"/>
    <property type="project" value="InterPro"/>
</dbReference>
<dbReference type="PRINTS" id="PR01042">
    <property type="entry name" value="TRNASYNTHASP"/>
</dbReference>
<feature type="binding site" evidence="7">
    <location>
        <position position="360"/>
    </location>
    <ligand>
        <name>ATP</name>
        <dbReference type="ChEBI" id="CHEBI:30616"/>
    </ligand>
</feature>
<sequence length="465" mass="53801">MLNERTLIKDTPNKIGQKVKLYGWVHIRRDHGKLIFIDLRDASGIIQTVFIPSNKEAHEIASTLRSEWVVEFEGQINERPEKLKNNDIPTGGVEMLVEKIFIFNESKTPPFEVATESGVGEETRLKYRYLDLRREKMKNNVEMRHKMTRFFRDWFSSDGFLEIETPILTKGTPEGAREFIIPSRLYQGKFYVLPQSPQQFKQLLMVAGMEKYFQVARCFRDEDQRGDRQPEFTQIDLEMSFVDEEDIMKLIEKSVVDMVAKLFPDKKIQKNPFPKINHQESMEKYGNDKPDLRNDKNNRDELAFAWIIDFPMFEYSKTDKKLGATHHPFTHPKDEDLELLDKNPEKVKAKAYDLVLNGYEIGGGSIRIHKADLQNKIFQILGLSHKQIKDRFGHILEAFSYGTPPHGGFAFGFDRLVMILAGEPNIREIIAFPKTGDAKDLMMDAPSEIPDGQLRELGIKIANSQ</sequence>
<dbReference type="InterPro" id="IPR004524">
    <property type="entry name" value="Asp-tRNA-ligase_1"/>
</dbReference>
<dbReference type="Pfam" id="PF00152">
    <property type="entry name" value="tRNA-synt_2"/>
    <property type="match status" value="1"/>
</dbReference>
<dbReference type="AlphaFoldDB" id="A0A1F5C6X3"/>
<name>A0A1F5C6X3_9BACT</name>
<proteinExistence type="inferred from homology"/>
<dbReference type="InterPro" id="IPR012340">
    <property type="entry name" value="NA-bd_OB-fold"/>
</dbReference>
<protein>
    <recommendedName>
        <fullName evidence="7">Aspartate--tRNA(Asp/Asn) ligase</fullName>
        <ecNumber evidence="7">6.1.1.23</ecNumber>
    </recommendedName>
    <alternativeName>
        <fullName evidence="7">Aspartyl-tRNA synthetase</fullName>
        <shortName evidence="7">AspRS</shortName>
    </alternativeName>
    <alternativeName>
        <fullName evidence="7">Non-discriminating aspartyl-tRNA synthetase</fullName>
        <shortName evidence="7">ND-AspRS</shortName>
    </alternativeName>
</protein>
<evidence type="ECO:0000256" key="7">
    <source>
        <dbReference type="HAMAP-Rule" id="MF_00044"/>
    </source>
</evidence>
<feature type="site" description="Important for tRNA non-discrimination" evidence="7">
    <location>
        <position position="31"/>
    </location>
</feature>
<dbReference type="InterPro" id="IPR006195">
    <property type="entry name" value="aa-tRNA-synth_II"/>
</dbReference>
<dbReference type="EC" id="6.1.1.23" evidence="7"/>
<dbReference type="GO" id="GO:0050560">
    <property type="term" value="F:aspartate-tRNA(Asn) ligase activity"/>
    <property type="evidence" value="ECO:0007669"/>
    <property type="project" value="UniProtKB-EC"/>
</dbReference>
<keyword evidence="2 7" id="KW-0436">Ligase</keyword>
<feature type="binding site" evidence="7">
    <location>
        <begin position="220"/>
        <end position="222"/>
    </location>
    <ligand>
        <name>ATP</name>
        <dbReference type="ChEBI" id="CHEBI:30616"/>
    </ligand>
</feature>
<dbReference type="GO" id="GO:0005737">
    <property type="term" value="C:cytoplasm"/>
    <property type="evidence" value="ECO:0007669"/>
    <property type="project" value="UniProtKB-SubCell"/>
</dbReference>